<comment type="subcellular location">
    <subcellularLocation>
        <location evidence="1">Cell membrane</location>
        <topology evidence="1">Multi-pass membrane protein</topology>
    </subcellularLocation>
</comment>
<dbReference type="InterPro" id="IPR050189">
    <property type="entry name" value="MFS_Efflux_Transporters"/>
</dbReference>
<keyword evidence="4 7" id="KW-0812">Transmembrane</keyword>
<feature type="transmembrane region" description="Helical" evidence="7">
    <location>
        <begin position="97"/>
        <end position="118"/>
    </location>
</feature>
<evidence type="ECO:0000256" key="4">
    <source>
        <dbReference type="ARBA" id="ARBA00022692"/>
    </source>
</evidence>
<evidence type="ECO:0000256" key="5">
    <source>
        <dbReference type="ARBA" id="ARBA00022989"/>
    </source>
</evidence>
<feature type="transmembrane region" description="Helical" evidence="7">
    <location>
        <begin position="7"/>
        <end position="24"/>
    </location>
</feature>
<organism evidence="9 10">
    <name type="scientific">Paenibacillus silagei</name>
    <dbReference type="NCBI Taxonomy" id="1670801"/>
    <lineage>
        <taxon>Bacteria</taxon>
        <taxon>Bacillati</taxon>
        <taxon>Bacillota</taxon>
        <taxon>Bacilli</taxon>
        <taxon>Bacillales</taxon>
        <taxon>Paenibacillaceae</taxon>
        <taxon>Paenibacillus</taxon>
    </lineage>
</organism>
<feature type="transmembrane region" description="Helical" evidence="7">
    <location>
        <begin position="326"/>
        <end position="350"/>
    </location>
</feature>
<keyword evidence="6 7" id="KW-0472">Membrane</keyword>
<feature type="transmembrane region" description="Helical" evidence="7">
    <location>
        <begin position="130"/>
        <end position="152"/>
    </location>
</feature>
<evidence type="ECO:0000256" key="7">
    <source>
        <dbReference type="SAM" id="Phobius"/>
    </source>
</evidence>
<dbReference type="PANTHER" id="PTHR43124:SF10">
    <property type="entry name" value="PURINE EFFLUX PUMP PBUE"/>
    <property type="match status" value="1"/>
</dbReference>
<feature type="transmembrane region" description="Helical" evidence="7">
    <location>
        <begin position="357"/>
        <end position="377"/>
    </location>
</feature>
<feature type="domain" description="Major facilitator superfamily (MFS) profile" evidence="8">
    <location>
        <begin position="6"/>
        <end position="381"/>
    </location>
</feature>
<keyword evidence="3" id="KW-1003">Cell membrane</keyword>
<keyword evidence="2" id="KW-0813">Transport</keyword>
<proteinExistence type="predicted"/>
<feature type="transmembrane region" description="Helical" evidence="7">
    <location>
        <begin position="230"/>
        <end position="253"/>
    </location>
</feature>
<gene>
    <name evidence="9" type="ORF">J2Z70_000523</name>
</gene>
<dbReference type="InterPro" id="IPR001958">
    <property type="entry name" value="Tet-R_TetA/multi-R_MdtG-like"/>
</dbReference>
<dbReference type="CDD" id="cd17324">
    <property type="entry name" value="MFS_NepI_like"/>
    <property type="match status" value="1"/>
</dbReference>
<dbReference type="Proteomes" id="UP000773462">
    <property type="component" value="Unassembled WGS sequence"/>
</dbReference>
<dbReference type="InterPro" id="IPR011701">
    <property type="entry name" value="MFS"/>
</dbReference>
<evidence type="ECO:0000256" key="1">
    <source>
        <dbReference type="ARBA" id="ARBA00004651"/>
    </source>
</evidence>
<feature type="transmembrane region" description="Helical" evidence="7">
    <location>
        <begin position="72"/>
        <end position="91"/>
    </location>
</feature>
<dbReference type="InterPro" id="IPR036259">
    <property type="entry name" value="MFS_trans_sf"/>
</dbReference>
<dbReference type="EMBL" id="JAGGLV010000001">
    <property type="protein sequence ID" value="MBP2110384.1"/>
    <property type="molecule type" value="Genomic_DNA"/>
</dbReference>
<dbReference type="SUPFAM" id="SSF103473">
    <property type="entry name" value="MFS general substrate transporter"/>
    <property type="match status" value="1"/>
</dbReference>
<name>A0ABS4NK00_9BACL</name>
<accession>A0ABS4NK00</accession>
<dbReference type="PANTHER" id="PTHR43124">
    <property type="entry name" value="PURINE EFFLUX PUMP PBUE"/>
    <property type="match status" value="1"/>
</dbReference>
<evidence type="ECO:0000259" key="8">
    <source>
        <dbReference type="PROSITE" id="PS50850"/>
    </source>
</evidence>
<keyword evidence="10" id="KW-1185">Reference proteome</keyword>
<feature type="transmembrane region" description="Helical" evidence="7">
    <location>
        <begin position="274"/>
        <end position="306"/>
    </location>
</feature>
<protein>
    <submittedName>
        <fullName evidence="9">DHA1 family putative efflux transporter-like MFS transporter</fullName>
    </submittedName>
</protein>
<keyword evidence="5 7" id="KW-1133">Transmembrane helix</keyword>
<feature type="transmembrane region" description="Helical" evidence="7">
    <location>
        <begin position="158"/>
        <end position="182"/>
    </location>
</feature>
<evidence type="ECO:0000256" key="3">
    <source>
        <dbReference type="ARBA" id="ARBA00022475"/>
    </source>
</evidence>
<reference evidence="9 10" key="1">
    <citation type="submission" date="2021-03" db="EMBL/GenBank/DDBJ databases">
        <title>Genomic Encyclopedia of Type Strains, Phase IV (KMG-IV): sequencing the most valuable type-strain genomes for metagenomic binning, comparative biology and taxonomic classification.</title>
        <authorList>
            <person name="Goeker M."/>
        </authorList>
    </citation>
    <scope>NUCLEOTIDE SEQUENCE [LARGE SCALE GENOMIC DNA]</scope>
    <source>
        <strain evidence="9 10">DSM 101953</strain>
    </source>
</reference>
<sequence>MNNRLTIYILALAVFLIGTIEYIITGVIEMMAADLSVSTSEVGLMVTVFALSAAIIAPVLIALTLNMDRKKLLMTALGVFIASNGLMLLNLPYEAMLGVRVIQGASGGIATVVAMAVATRLVEKERRGNAIGIILMGLSSSLVLGVPAGTFFSEHFGWRALFIIVGGLSLVPLFIISAKVPAIKEKEAVTLRMQLSVLKDSRIVTALVITLLYVGGYATLFTYITPYLQAASSLSVTEISGVLFLAGVCSFMGSKLGGQLADSKGSKFTIITGLLLQAATLLLFALAGVHVIVLLLILMIFMLGTWSISPAQQLLLVTLVPRNPDMALSVNTSFIQFGFALGSGLGGYVISRTSVLHLNWAGLAAVAVALILAIRLFKTHKA</sequence>
<dbReference type="Pfam" id="PF07690">
    <property type="entry name" value="MFS_1"/>
    <property type="match status" value="1"/>
</dbReference>
<evidence type="ECO:0000256" key="6">
    <source>
        <dbReference type="ARBA" id="ARBA00023136"/>
    </source>
</evidence>
<dbReference type="PRINTS" id="PR01035">
    <property type="entry name" value="TCRTETA"/>
</dbReference>
<evidence type="ECO:0000313" key="9">
    <source>
        <dbReference type="EMBL" id="MBP2110384.1"/>
    </source>
</evidence>
<dbReference type="Gene3D" id="1.20.1250.20">
    <property type="entry name" value="MFS general substrate transporter like domains"/>
    <property type="match status" value="1"/>
</dbReference>
<feature type="transmembrane region" description="Helical" evidence="7">
    <location>
        <begin position="44"/>
        <end position="65"/>
    </location>
</feature>
<dbReference type="RefSeq" id="WP_209868956.1">
    <property type="nucleotide sequence ID" value="NZ_JAGGLV010000001.1"/>
</dbReference>
<dbReference type="PROSITE" id="PS50850">
    <property type="entry name" value="MFS"/>
    <property type="match status" value="1"/>
</dbReference>
<comment type="caution">
    <text evidence="9">The sequence shown here is derived from an EMBL/GenBank/DDBJ whole genome shotgun (WGS) entry which is preliminary data.</text>
</comment>
<feature type="transmembrane region" description="Helical" evidence="7">
    <location>
        <begin position="203"/>
        <end position="224"/>
    </location>
</feature>
<evidence type="ECO:0000313" key="10">
    <source>
        <dbReference type="Proteomes" id="UP000773462"/>
    </source>
</evidence>
<evidence type="ECO:0000256" key="2">
    <source>
        <dbReference type="ARBA" id="ARBA00022448"/>
    </source>
</evidence>
<dbReference type="InterPro" id="IPR020846">
    <property type="entry name" value="MFS_dom"/>
</dbReference>